<comment type="caution">
    <text evidence="1">The sequence shown here is derived from an EMBL/GenBank/DDBJ whole genome shotgun (WGS) entry which is preliminary data.</text>
</comment>
<sequence length="126" mass="14600">MASGTGARSSQGCLVGYSTVHGQLRDIGIRVQRNHMRKYCVCRSHKYAYTVMAYRWSTQFNNLGFCNSRWCRWLFPTDLFPQVFYELQKGNCELFIGSVQKYSWPSCICTDHGGKNVLIWEHMNAV</sequence>
<name>A0A3M6T9J8_POCDA</name>
<dbReference type="AlphaFoldDB" id="A0A3M6T9J8"/>
<gene>
    <name evidence="1" type="ORF">pdam_00024881</name>
</gene>
<dbReference type="Proteomes" id="UP000275408">
    <property type="component" value="Unassembled WGS sequence"/>
</dbReference>
<reference evidence="1 2" key="1">
    <citation type="journal article" date="2018" name="Sci. Rep.">
        <title>Comparative analysis of the Pocillopora damicornis genome highlights role of immune system in coral evolution.</title>
        <authorList>
            <person name="Cunning R."/>
            <person name="Bay R.A."/>
            <person name="Gillette P."/>
            <person name="Baker A.C."/>
            <person name="Traylor-Knowles N."/>
        </authorList>
    </citation>
    <scope>NUCLEOTIDE SEQUENCE [LARGE SCALE GENOMIC DNA]</scope>
    <source>
        <strain evidence="1">RSMAS</strain>
        <tissue evidence="1">Whole animal</tissue>
    </source>
</reference>
<organism evidence="1 2">
    <name type="scientific">Pocillopora damicornis</name>
    <name type="common">Cauliflower coral</name>
    <name type="synonym">Millepora damicornis</name>
    <dbReference type="NCBI Taxonomy" id="46731"/>
    <lineage>
        <taxon>Eukaryota</taxon>
        <taxon>Metazoa</taxon>
        <taxon>Cnidaria</taxon>
        <taxon>Anthozoa</taxon>
        <taxon>Hexacorallia</taxon>
        <taxon>Scleractinia</taxon>
        <taxon>Astrocoeniina</taxon>
        <taxon>Pocilloporidae</taxon>
        <taxon>Pocillopora</taxon>
    </lineage>
</organism>
<dbReference type="EMBL" id="RCHS01004053">
    <property type="protein sequence ID" value="RMX38052.1"/>
    <property type="molecule type" value="Genomic_DNA"/>
</dbReference>
<proteinExistence type="predicted"/>
<evidence type="ECO:0000313" key="2">
    <source>
        <dbReference type="Proteomes" id="UP000275408"/>
    </source>
</evidence>
<keyword evidence="2" id="KW-1185">Reference proteome</keyword>
<evidence type="ECO:0000313" key="1">
    <source>
        <dbReference type="EMBL" id="RMX38052.1"/>
    </source>
</evidence>
<accession>A0A3M6T9J8</accession>
<protein>
    <submittedName>
        <fullName evidence="1">Uncharacterized protein</fullName>
    </submittedName>
</protein>